<evidence type="ECO:0000313" key="4">
    <source>
        <dbReference type="Proteomes" id="UP001056429"/>
    </source>
</evidence>
<protein>
    <submittedName>
        <fullName evidence="3">Uncharacterized protein</fullName>
    </submittedName>
</protein>
<dbReference type="AlphaFoldDB" id="A0A9J6NZH3"/>
<dbReference type="PROSITE" id="PS51257">
    <property type="entry name" value="PROKAR_LIPOPROTEIN"/>
    <property type="match status" value="1"/>
</dbReference>
<feature type="compositionally biased region" description="Polar residues" evidence="1">
    <location>
        <begin position="22"/>
        <end position="32"/>
    </location>
</feature>
<feature type="compositionally biased region" description="Low complexity" evidence="1">
    <location>
        <begin position="37"/>
        <end position="47"/>
    </location>
</feature>
<gene>
    <name evidence="3" type="ORF">KDK92_09335</name>
</gene>
<organism evidence="3 4">
    <name type="scientific">Oceanirhabdus seepicola</name>
    <dbReference type="NCBI Taxonomy" id="2828781"/>
    <lineage>
        <taxon>Bacteria</taxon>
        <taxon>Bacillati</taxon>
        <taxon>Bacillota</taxon>
        <taxon>Clostridia</taxon>
        <taxon>Eubacteriales</taxon>
        <taxon>Clostridiaceae</taxon>
        <taxon>Oceanirhabdus</taxon>
    </lineage>
</organism>
<evidence type="ECO:0000313" key="3">
    <source>
        <dbReference type="EMBL" id="MCM1989943.1"/>
    </source>
</evidence>
<keyword evidence="2" id="KW-0732">Signal</keyword>
<feature type="region of interest" description="Disordered" evidence="1">
    <location>
        <begin position="22"/>
        <end position="90"/>
    </location>
</feature>
<evidence type="ECO:0000256" key="2">
    <source>
        <dbReference type="SAM" id="SignalP"/>
    </source>
</evidence>
<reference evidence="3" key="1">
    <citation type="journal article" date="2021" name="mSystems">
        <title>Bacteria and Archaea Synergistically Convert Glycine Betaine to Biogenic Methane in the Formosa Cold Seep of the South China Sea.</title>
        <authorList>
            <person name="Li L."/>
            <person name="Zhang W."/>
            <person name="Zhang S."/>
            <person name="Song L."/>
            <person name="Sun Q."/>
            <person name="Zhang H."/>
            <person name="Xiang H."/>
            <person name="Dong X."/>
        </authorList>
    </citation>
    <scope>NUCLEOTIDE SEQUENCE</scope>
    <source>
        <strain evidence="3">ZWT</strain>
    </source>
</reference>
<dbReference type="Proteomes" id="UP001056429">
    <property type="component" value="Unassembled WGS sequence"/>
</dbReference>
<comment type="caution">
    <text evidence="3">The sequence shown here is derived from an EMBL/GenBank/DDBJ whole genome shotgun (WGS) entry which is preliminary data.</text>
</comment>
<accession>A0A9J6NZH3</accession>
<dbReference type="RefSeq" id="WP_250858988.1">
    <property type="nucleotide sequence ID" value="NZ_JAGSOJ010000002.1"/>
</dbReference>
<keyword evidence="4" id="KW-1185">Reference proteome</keyword>
<dbReference type="EMBL" id="JAGSOJ010000002">
    <property type="protein sequence ID" value="MCM1989943.1"/>
    <property type="molecule type" value="Genomic_DNA"/>
</dbReference>
<name>A0A9J6NZH3_9CLOT</name>
<sequence>MKKYLSIILIILLSVSLSACGKNNSTNTNVSKEVQEKNTVNDNNNSNIDDKKEQEDKVKKEQEEKEKEKKEQEEKAKKEQEEKEEEAKRIESYERGCIDNPEKFDEMFNIVKKLVAEDNREKVAEYILYPINHNMDNTGIRTKEDFIKNYDNLFTEKVKKILADTSVKELYGHPYYGIIVGDDQIRIHEDGIWAINNEYDGSFDCDNEIVIELDYLGENFNEDIVINEALSHAVDGIYRLLVKESIEKDELSVLHCGLLGTMFNLMGDGARFEEIYINYYYDEVSDILKNEFTSVYEFMKELPKRVSQNENTNKDDNILDNILLFSENINSDFKNNVIDKFSKIEYEYLQGLMNKGFKLKFQTPNSAMNSGNKSNNMSLVDGKIISALGMNEEEIISILGEPSFRTNEVFDQISYDDLGLRFIFQYKNDNRVVDSISFKNGIGGVTMDMSYSEIVDILGTPLTEDVMPSDGITYLMTYDFAGKTLVCYLSSKDGVVYNIMVTSGSVLILD</sequence>
<reference evidence="3" key="2">
    <citation type="submission" date="2021-04" db="EMBL/GenBank/DDBJ databases">
        <authorList>
            <person name="Dong X."/>
        </authorList>
    </citation>
    <scope>NUCLEOTIDE SEQUENCE</scope>
    <source>
        <strain evidence="3">ZWT</strain>
    </source>
</reference>
<feature type="compositionally biased region" description="Basic and acidic residues" evidence="1">
    <location>
        <begin position="48"/>
        <end position="90"/>
    </location>
</feature>
<feature type="signal peptide" evidence="2">
    <location>
        <begin position="1"/>
        <end position="21"/>
    </location>
</feature>
<feature type="chain" id="PRO_5039938345" evidence="2">
    <location>
        <begin position="22"/>
        <end position="510"/>
    </location>
</feature>
<evidence type="ECO:0000256" key="1">
    <source>
        <dbReference type="SAM" id="MobiDB-lite"/>
    </source>
</evidence>
<proteinExistence type="predicted"/>